<proteinExistence type="predicted"/>
<dbReference type="GeneID" id="85450762"/>
<evidence type="ECO:0008006" key="5">
    <source>
        <dbReference type="Google" id="ProtNLM"/>
    </source>
</evidence>
<feature type="compositionally biased region" description="Basic and acidic residues" evidence="1">
    <location>
        <begin position="103"/>
        <end position="118"/>
    </location>
</feature>
<dbReference type="Proteomes" id="UP001224890">
    <property type="component" value="Unassembled WGS sequence"/>
</dbReference>
<dbReference type="RefSeq" id="XP_060426768.1">
    <property type="nucleotide sequence ID" value="XM_060566236.1"/>
</dbReference>
<evidence type="ECO:0000256" key="2">
    <source>
        <dbReference type="SAM" id="SignalP"/>
    </source>
</evidence>
<feature type="chain" id="PRO_5042475586" description="Secreted protein" evidence="2">
    <location>
        <begin position="21"/>
        <end position="129"/>
    </location>
</feature>
<dbReference type="AlphaFoldDB" id="A0AAJ0AF80"/>
<protein>
    <recommendedName>
        <fullName evidence="5">Secreted protein</fullName>
    </recommendedName>
</protein>
<dbReference type="EMBL" id="JAHMHR010000036">
    <property type="protein sequence ID" value="KAK1672765.1"/>
    <property type="molecule type" value="Genomic_DNA"/>
</dbReference>
<keyword evidence="4" id="KW-1185">Reference proteome</keyword>
<reference evidence="3" key="1">
    <citation type="submission" date="2021-06" db="EMBL/GenBank/DDBJ databases">
        <title>Comparative genomics, transcriptomics and evolutionary studies reveal genomic signatures of adaptation to plant cell wall in hemibiotrophic fungi.</title>
        <authorList>
            <consortium name="DOE Joint Genome Institute"/>
            <person name="Baroncelli R."/>
            <person name="Diaz J.F."/>
            <person name="Benocci T."/>
            <person name="Peng M."/>
            <person name="Battaglia E."/>
            <person name="Haridas S."/>
            <person name="Andreopoulos W."/>
            <person name="Labutti K."/>
            <person name="Pangilinan J."/>
            <person name="Floch G.L."/>
            <person name="Makela M.R."/>
            <person name="Henrissat B."/>
            <person name="Grigoriev I.V."/>
            <person name="Crouch J.A."/>
            <person name="De Vries R.P."/>
            <person name="Sukno S.A."/>
            <person name="Thon M.R."/>
        </authorList>
    </citation>
    <scope>NUCLEOTIDE SEQUENCE</scope>
    <source>
        <strain evidence="3">CBS 193.32</strain>
    </source>
</reference>
<name>A0AAJ0AF80_9PEZI</name>
<organism evidence="3 4">
    <name type="scientific">Colletotrichum godetiae</name>
    <dbReference type="NCBI Taxonomy" id="1209918"/>
    <lineage>
        <taxon>Eukaryota</taxon>
        <taxon>Fungi</taxon>
        <taxon>Dikarya</taxon>
        <taxon>Ascomycota</taxon>
        <taxon>Pezizomycotina</taxon>
        <taxon>Sordariomycetes</taxon>
        <taxon>Hypocreomycetidae</taxon>
        <taxon>Glomerellales</taxon>
        <taxon>Glomerellaceae</taxon>
        <taxon>Colletotrichum</taxon>
        <taxon>Colletotrichum acutatum species complex</taxon>
    </lineage>
</organism>
<feature type="region of interest" description="Disordered" evidence="1">
    <location>
        <begin position="103"/>
        <end position="129"/>
    </location>
</feature>
<comment type="caution">
    <text evidence="3">The sequence shown here is derived from an EMBL/GenBank/DDBJ whole genome shotgun (WGS) entry which is preliminary data.</text>
</comment>
<feature type="signal peptide" evidence="2">
    <location>
        <begin position="1"/>
        <end position="20"/>
    </location>
</feature>
<evidence type="ECO:0000256" key="1">
    <source>
        <dbReference type="SAM" id="MobiDB-lite"/>
    </source>
</evidence>
<gene>
    <name evidence="3" type="ORF">BDP55DRAFT_244956</name>
</gene>
<accession>A0AAJ0AF80</accession>
<sequence>MQFRWSFLFILSITLPPCSAIQAGAGPCSTPWLTPKQLTSPRPRVILGCLTRRSESRKKSFMGRVNKSIMPAKHRRWSAVEPNWAAGGFEEYEPSLVIMSCERRGRETDNRPIDRHGETSLNGRLPSDG</sequence>
<evidence type="ECO:0000313" key="4">
    <source>
        <dbReference type="Proteomes" id="UP001224890"/>
    </source>
</evidence>
<evidence type="ECO:0000313" key="3">
    <source>
        <dbReference type="EMBL" id="KAK1672765.1"/>
    </source>
</evidence>
<keyword evidence="2" id="KW-0732">Signal</keyword>